<evidence type="ECO:0000313" key="1">
    <source>
        <dbReference type="EMBL" id="OJA03832.1"/>
    </source>
</evidence>
<accession>A0A1J8PSC5</accession>
<comment type="caution">
    <text evidence="1">The sequence shown here is derived from an EMBL/GenBank/DDBJ whole genome shotgun (WGS) entry which is preliminary data.</text>
</comment>
<gene>
    <name evidence="1" type="ORF">BGC33_00715</name>
</gene>
<dbReference type="EMBL" id="MIQH01000061">
    <property type="protein sequence ID" value="OJA03832.1"/>
    <property type="molecule type" value="Genomic_DNA"/>
</dbReference>
<name>A0A1J8PSC5_9GAMM</name>
<feature type="non-terminal residue" evidence="1">
    <location>
        <position position="1"/>
    </location>
</feature>
<dbReference type="AlphaFoldDB" id="A0A1J8PSC5"/>
<reference evidence="2" key="1">
    <citation type="submission" date="2016-09" db="EMBL/GenBank/DDBJ databases">
        <title>Genome Sequence of Bathymodiolus thermophilus sulfur-oxidizing gill endosymbiont.</title>
        <authorList>
            <person name="Ponnudurai R."/>
            <person name="Kleiner M."/>
            <person name="Sayavedra L."/>
            <person name="Thuermer A."/>
            <person name="Felbeck H."/>
            <person name="Schlueter R."/>
            <person name="Schweder T."/>
            <person name="Markert S."/>
        </authorList>
    </citation>
    <scope>NUCLEOTIDE SEQUENCE [LARGE SCALE GENOMIC DNA]</scope>
    <source>
        <strain evidence="2">BAT/CrabSpa'14</strain>
    </source>
</reference>
<feature type="non-terminal residue" evidence="1">
    <location>
        <position position="105"/>
    </location>
</feature>
<evidence type="ECO:0000313" key="2">
    <source>
        <dbReference type="Proteomes" id="UP000182798"/>
    </source>
</evidence>
<sequence length="105" mass="11634">SRRAYLHLLLTDKTGKVVFESGKTNANGSIVGNDADSDSLSYEPHYDTINNPQQVQIYEAIMVDTENVLTHTLLRAETYRKDNRLLPQGFNKSTANADIAVHGNA</sequence>
<protein>
    <submittedName>
        <fullName evidence="1">Uncharacterized protein</fullName>
    </submittedName>
</protein>
<dbReference type="Proteomes" id="UP000182798">
    <property type="component" value="Unassembled WGS sequence"/>
</dbReference>
<organism evidence="1 2">
    <name type="scientific">Bathymodiolus thermophilus thioautotrophic gill symbiont</name>
    <dbReference type="NCBI Taxonomy" id="2360"/>
    <lineage>
        <taxon>Bacteria</taxon>
        <taxon>Pseudomonadati</taxon>
        <taxon>Pseudomonadota</taxon>
        <taxon>Gammaproteobacteria</taxon>
        <taxon>sulfur-oxidizing symbionts</taxon>
    </lineage>
</organism>
<proteinExistence type="predicted"/>